<comment type="similarity">
    <text evidence="3">Belongs to the APC13 family.</text>
</comment>
<accession>A0A8X8A2P6</accession>
<reference evidence="11" key="1">
    <citation type="journal article" date="2020" name="bioRxiv">
        <title>Hybrid origin of Populus tomentosa Carr. identified through genome sequencing and phylogenomic analysis.</title>
        <authorList>
            <person name="An X."/>
            <person name="Gao K."/>
            <person name="Chen Z."/>
            <person name="Li J."/>
            <person name="Yang X."/>
            <person name="Yang X."/>
            <person name="Zhou J."/>
            <person name="Guo T."/>
            <person name="Zhao T."/>
            <person name="Huang S."/>
            <person name="Miao D."/>
            <person name="Khan W.U."/>
            <person name="Rao P."/>
            <person name="Ye M."/>
            <person name="Lei B."/>
            <person name="Liao W."/>
            <person name="Wang J."/>
            <person name="Ji L."/>
            <person name="Li Y."/>
            <person name="Guo B."/>
            <person name="Mustafa N.S."/>
            <person name="Li S."/>
            <person name="Yun Q."/>
            <person name="Keller S.R."/>
            <person name="Mao J."/>
            <person name="Zhang R."/>
            <person name="Strauss S.H."/>
        </authorList>
    </citation>
    <scope>NUCLEOTIDE SEQUENCE</scope>
    <source>
        <strain evidence="11">GM15</strain>
        <tissue evidence="11">Leaf</tissue>
    </source>
</reference>
<dbReference type="Proteomes" id="UP000886885">
    <property type="component" value="Chromosome 4A"/>
</dbReference>
<evidence type="ECO:0000256" key="6">
    <source>
        <dbReference type="ARBA" id="ARBA00022776"/>
    </source>
</evidence>
<evidence type="ECO:0000256" key="4">
    <source>
        <dbReference type="ARBA" id="ARBA00013935"/>
    </source>
</evidence>
<dbReference type="PANTHER" id="PTHR28672">
    <property type="entry name" value="ANAPHASE-PROMOTING COMPLEX SUBUNIT 13"/>
    <property type="match status" value="1"/>
</dbReference>
<dbReference type="AlphaFoldDB" id="A0A8X8A2P6"/>
<evidence type="ECO:0000256" key="2">
    <source>
        <dbReference type="ARBA" id="ARBA00004906"/>
    </source>
</evidence>
<comment type="caution">
    <text evidence="11">The sequence shown here is derived from an EMBL/GenBank/DDBJ whole genome shotgun (WGS) entry which is preliminary data.</text>
</comment>
<evidence type="ECO:0000256" key="1">
    <source>
        <dbReference type="ARBA" id="ARBA00004123"/>
    </source>
</evidence>
<dbReference type="GO" id="GO:0005680">
    <property type="term" value="C:anaphase-promoting complex"/>
    <property type="evidence" value="ECO:0007669"/>
    <property type="project" value="InterPro"/>
</dbReference>
<comment type="pathway">
    <text evidence="2">Protein modification; protein ubiquitination.</text>
</comment>
<dbReference type="EMBL" id="JAAWWB010000007">
    <property type="protein sequence ID" value="KAG6778877.1"/>
    <property type="molecule type" value="Genomic_DNA"/>
</dbReference>
<evidence type="ECO:0000313" key="12">
    <source>
        <dbReference type="Proteomes" id="UP000886885"/>
    </source>
</evidence>
<dbReference type="InterPro" id="IPR008401">
    <property type="entry name" value="Apc13"/>
</dbReference>
<dbReference type="GO" id="GO:0003676">
    <property type="term" value="F:nucleic acid binding"/>
    <property type="evidence" value="ECO:0007669"/>
    <property type="project" value="InterPro"/>
</dbReference>
<proteinExistence type="inferred from homology"/>
<keyword evidence="12" id="KW-1185">Reference proteome</keyword>
<sequence>MTELNMGILIDIVDEEWMRDTLPDDDLALPPVMVVRTDDTEDSNQETQHVDTDAWHDLALGNQGLHWVYCVKWFHTCSSPSKYVEALPHFVMTVISVESDAATVVTATKDLSPVPGGEIPPIIAEIKHRLSSMPSVSVNLIIRRANQTADGVAKAIKNSLLPDWLSCNPSEVVENKIIYSLKSLLSFLWNFGLDSCGLGDALHLGSNLIVYVYHSHDILYVYWIYKMFSGSSDCNGSSVTLMRKGLLNRESELRFSQACRTWR</sequence>
<organism evidence="11 12">
    <name type="scientific">Populus tomentosa</name>
    <name type="common">Chinese white poplar</name>
    <dbReference type="NCBI Taxonomy" id="118781"/>
    <lineage>
        <taxon>Eukaryota</taxon>
        <taxon>Viridiplantae</taxon>
        <taxon>Streptophyta</taxon>
        <taxon>Embryophyta</taxon>
        <taxon>Tracheophyta</taxon>
        <taxon>Spermatophyta</taxon>
        <taxon>Magnoliopsida</taxon>
        <taxon>eudicotyledons</taxon>
        <taxon>Gunneridae</taxon>
        <taxon>Pentapetalae</taxon>
        <taxon>rosids</taxon>
        <taxon>fabids</taxon>
        <taxon>Malpighiales</taxon>
        <taxon>Salicaceae</taxon>
        <taxon>Saliceae</taxon>
        <taxon>Populus</taxon>
    </lineage>
</organism>
<evidence type="ECO:0000256" key="9">
    <source>
        <dbReference type="ARBA" id="ARBA00023306"/>
    </source>
</evidence>
<keyword evidence="7" id="KW-0833">Ubl conjugation pathway</keyword>
<name>A0A8X8A2P6_POPTO</name>
<feature type="domain" description="RNase H type-1" evidence="10">
    <location>
        <begin position="93"/>
        <end position="154"/>
    </location>
</feature>
<dbReference type="OrthoDB" id="851644at2759"/>
<dbReference type="PANTHER" id="PTHR28672:SF1">
    <property type="entry name" value="ANAPHASE-PROMOTING COMPLEX SUBUNIT 13"/>
    <property type="match status" value="1"/>
</dbReference>
<keyword evidence="8" id="KW-0539">Nucleus</keyword>
<evidence type="ECO:0000256" key="8">
    <source>
        <dbReference type="ARBA" id="ARBA00023242"/>
    </source>
</evidence>
<evidence type="ECO:0000256" key="5">
    <source>
        <dbReference type="ARBA" id="ARBA00022618"/>
    </source>
</evidence>
<dbReference type="InterPro" id="IPR002156">
    <property type="entry name" value="RNaseH_domain"/>
</dbReference>
<keyword evidence="9" id="KW-0131">Cell cycle</keyword>
<keyword evidence="6" id="KW-0498">Mitosis</keyword>
<evidence type="ECO:0000313" key="11">
    <source>
        <dbReference type="EMBL" id="KAG6778877.1"/>
    </source>
</evidence>
<evidence type="ECO:0000259" key="10">
    <source>
        <dbReference type="Pfam" id="PF13456"/>
    </source>
</evidence>
<evidence type="ECO:0000256" key="3">
    <source>
        <dbReference type="ARBA" id="ARBA00006940"/>
    </source>
</evidence>
<evidence type="ECO:0000256" key="7">
    <source>
        <dbReference type="ARBA" id="ARBA00022786"/>
    </source>
</evidence>
<dbReference type="GO" id="GO:0004523">
    <property type="term" value="F:RNA-DNA hybrid ribonuclease activity"/>
    <property type="evidence" value="ECO:0007669"/>
    <property type="project" value="InterPro"/>
</dbReference>
<dbReference type="GO" id="GO:0051301">
    <property type="term" value="P:cell division"/>
    <property type="evidence" value="ECO:0007669"/>
    <property type="project" value="UniProtKB-KW"/>
</dbReference>
<dbReference type="Pfam" id="PF13456">
    <property type="entry name" value="RVT_3"/>
    <property type="match status" value="1"/>
</dbReference>
<keyword evidence="5" id="KW-0132">Cell division</keyword>
<gene>
    <name evidence="11" type="ORF">POTOM_015226</name>
</gene>
<comment type="subcellular location">
    <subcellularLocation>
        <location evidence="1">Nucleus</location>
    </subcellularLocation>
</comment>
<dbReference type="GO" id="GO:0070979">
    <property type="term" value="P:protein K11-linked ubiquitination"/>
    <property type="evidence" value="ECO:0007669"/>
    <property type="project" value="TreeGrafter"/>
</dbReference>
<protein>
    <recommendedName>
        <fullName evidence="4">Anaphase-promoting complex subunit 13</fullName>
    </recommendedName>
</protein>